<protein>
    <submittedName>
        <fullName evidence="2">Uncharacterized protein</fullName>
    </submittedName>
</protein>
<evidence type="ECO:0000313" key="2">
    <source>
        <dbReference type="EMBL" id="CAG2054506.1"/>
    </source>
</evidence>
<evidence type="ECO:0000313" key="3">
    <source>
        <dbReference type="Proteomes" id="UP001153148"/>
    </source>
</evidence>
<name>A0ABN7NM10_TIMPD</name>
<dbReference type="Proteomes" id="UP001153148">
    <property type="component" value="Unassembled WGS sequence"/>
</dbReference>
<evidence type="ECO:0000256" key="1">
    <source>
        <dbReference type="SAM" id="MobiDB-lite"/>
    </source>
</evidence>
<comment type="caution">
    <text evidence="2">The sequence shown here is derived from an EMBL/GenBank/DDBJ whole genome shotgun (WGS) entry which is preliminary data.</text>
</comment>
<organism evidence="2 3">
    <name type="scientific">Timema podura</name>
    <name type="common">Walking stick</name>
    <dbReference type="NCBI Taxonomy" id="61482"/>
    <lineage>
        <taxon>Eukaryota</taxon>
        <taxon>Metazoa</taxon>
        <taxon>Ecdysozoa</taxon>
        <taxon>Arthropoda</taxon>
        <taxon>Hexapoda</taxon>
        <taxon>Insecta</taxon>
        <taxon>Pterygota</taxon>
        <taxon>Neoptera</taxon>
        <taxon>Polyneoptera</taxon>
        <taxon>Phasmatodea</taxon>
        <taxon>Timematodea</taxon>
        <taxon>Timematoidea</taxon>
        <taxon>Timematidae</taxon>
        <taxon>Timema</taxon>
    </lineage>
</organism>
<dbReference type="EMBL" id="CAJPIN010001394">
    <property type="protein sequence ID" value="CAG2054506.1"/>
    <property type="molecule type" value="Genomic_DNA"/>
</dbReference>
<feature type="non-terminal residue" evidence="2">
    <location>
        <position position="285"/>
    </location>
</feature>
<sequence length="285" mass="31127">MEQDIPDYDMDSEDERWVGSQANKFDLTPLKKGTRVILDRASTPMDDIFSSLDFTVLDSAAENKNNQFISEIRRDCSLTKLHFRPKTPPPSVGGEPSVEEVAEGSIARLSPLFMHIEPDDVFTSGTNNATQLFFNSESEFYPIDDRLTSSSFVNDEDVDTFGSTRVFTHSSSSSSVTFNTHTSSFLVPSVSSMGAVEVSSKPTSPHPRVPANKRRRYQRQSVNNPPATSPVSNANAALGNVGAALGNIVIKQEPSSSLSEYSELPPFVSQGLTNGPTSSTEFNLF</sequence>
<feature type="region of interest" description="Disordered" evidence="1">
    <location>
        <begin position="196"/>
        <end position="234"/>
    </location>
</feature>
<proteinExistence type="predicted"/>
<feature type="compositionally biased region" description="Polar residues" evidence="1">
    <location>
        <begin position="219"/>
        <end position="232"/>
    </location>
</feature>
<keyword evidence="3" id="KW-1185">Reference proteome</keyword>
<reference evidence="2" key="1">
    <citation type="submission" date="2021-03" db="EMBL/GenBank/DDBJ databases">
        <authorList>
            <person name="Tran Van P."/>
        </authorList>
    </citation>
    <scope>NUCLEOTIDE SEQUENCE</scope>
</reference>
<accession>A0ABN7NM10</accession>
<gene>
    <name evidence="2" type="ORF">TPAB3V08_LOCUS1528</name>
</gene>